<evidence type="ECO:0000256" key="1">
    <source>
        <dbReference type="SAM" id="Coils"/>
    </source>
</evidence>
<gene>
    <name evidence="2" type="ORF">FC47_GL001437</name>
</gene>
<dbReference type="Pfam" id="PF05565">
    <property type="entry name" value="Sipho_Gp157"/>
    <property type="match status" value="1"/>
</dbReference>
<dbReference type="InterPro" id="IPR008840">
    <property type="entry name" value="Sipho_Gp157"/>
</dbReference>
<organism evidence="2 3">
    <name type="scientific">Limosilactobacillus mucosae DSM 13345</name>
    <dbReference type="NCBI Taxonomy" id="1423771"/>
    <lineage>
        <taxon>Bacteria</taxon>
        <taxon>Bacillati</taxon>
        <taxon>Bacillota</taxon>
        <taxon>Bacilli</taxon>
        <taxon>Lactobacillales</taxon>
        <taxon>Lactobacillaceae</taxon>
        <taxon>Limosilactobacillus</taxon>
    </lineage>
</organism>
<comment type="caution">
    <text evidence="2">The sequence shown here is derived from an EMBL/GenBank/DDBJ whole genome shotgun (WGS) entry which is preliminary data.</text>
</comment>
<evidence type="ECO:0008006" key="4">
    <source>
        <dbReference type="Google" id="ProtNLM"/>
    </source>
</evidence>
<feature type="coiled-coil region" evidence="1">
    <location>
        <begin position="49"/>
        <end position="86"/>
    </location>
</feature>
<proteinExistence type="predicted"/>
<reference evidence="2 3" key="1">
    <citation type="journal article" date="2015" name="Genome Announc.">
        <title>Expanding the biotechnology potential of lactobacilli through comparative genomics of 213 strains and associated genera.</title>
        <authorList>
            <person name="Sun Z."/>
            <person name="Harris H.M."/>
            <person name="McCann A."/>
            <person name="Guo C."/>
            <person name="Argimon S."/>
            <person name="Zhang W."/>
            <person name="Yang X."/>
            <person name="Jeffery I.B."/>
            <person name="Cooney J.C."/>
            <person name="Kagawa T.F."/>
            <person name="Liu W."/>
            <person name="Song Y."/>
            <person name="Salvetti E."/>
            <person name="Wrobel A."/>
            <person name="Rasinkangas P."/>
            <person name="Parkhill J."/>
            <person name="Rea M.C."/>
            <person name="O'Sullivan O."/>
            <person name="Ritari J."/>
            <person name="Douillard F.P."/>
            <person name="Paul Ross R."/>
            <person name="Yang R."/>
            <person name="Briner A.E."/>
            <person name="Felis G.E."/>
            <person name="de Vos W.M."/>
            <person name="Barrangou R."/>
            <person name="Klaenhammer T.R."/>
            <person name="Caufield P.W."/>
            <person name="Cui Y."/>
            <person name="Zhang H."/>
            <person name="O'Toole P.W."/>
        </authorList>
    </citation>
    <scope>NUCLEOTIDE SEQUENCE [LARGE SCALE GENOMIC DNA]</scope>
    <source>
        <strain evidence="2 3">DSM 13345</strain>
    </source>
</reference>
<keyword evidence="1" id="KW-0175">Coiled coil</keyword>
<protein>
    <recommendedName>
        <fullName evidence="4">Siphovirus Gp157 family protein</fullName>
    </recommendedName>
</protein>
<dbReference type="PATRIC" id="fig|1423771.3.peg.1460"/>
<evidence type="ECO:0000313" key="2">
    <source>
        <dbReference type="EMBL" id="KRL22795.1"/>
    </source>
</evidence>
<sequence length="166" mass="18869">MNTAEIIAAIATVDQKRAEGEIDQQAYTDTIDALQLELADKLDAIAWLIDDTEKDLAIYNHELEKMAEIKEERDKAKARIDRLQKYVGYVVANSGTTKVRTDKHVYSKRKSEKVEFSDQSLIPDQYYKEKVTVKREPSKTDIKKAIKDGKDVPGAYLATNYKGVIK</sequence>
<name>A0A0R1P1R9_LIMMU</name>
<evidence type="ECO:0000313" key="3">
    <source>
        <dbReference type="Proteomes" id="UP000050901"/>
    </source>
</evidence>
<dbReference type="EMBL" id="AZEQ01000038">
    <property type="protein sequence ID" value="KRL22795.1"/>
    <property type="molecule type" value="Genomic_DNA"/>
</dbReference>
<dbReference type="Proteomes" id="UP000050901">
    <property type="component" value="Unassembled WGS sequence"/>
</dbReference>
<dbReference type="AlphaFoldDB" id="A0A0R1P1R9"/>
<dbReference type="RefSeq" id="WP_056968777.1">
    <property type="nucleotide sequence ID" value="NZ_AZEQ01000038.1"/>
</dbReference>
<accession>A0A0R1P1R9</accession>